<sequence>MDHSSRRGGGDAGKERLRVLNLCESAQGGAGSYFRHIAALEERGFDMEFVLAQEHVAAVDADLTMTTFPRPRRGSRGLRAMLAAFRARLRAQDPDVCVFHSSFALAALAAMRAAGDRRPAVYCPHGWAVSSYAEAPLRRALVRVLEGRGSGLADVTLCVSEHEREVARALGYRGRFEVVENGVPPPRAEARSDLFGGGTGVIHLLFVGRLDRQKGFDLLAEAFERARRPDLRLHVVGEAVRGDGVARSGGEGIVMHGWVPASRLDDWYALADALVVPSRWEAFGLVVPEALRNGTPVFTSDQGALPSLIEPGRTGGHVPLTVDDLAALLRSLDRQALRAMRPACRAAYETRFRLERQLEELAALLRAVAR</sequence>
<dbReference type="PANTHER" id="PTHR45947:SF13">
    <property type="entry name" value="TRANSFERASE"/>
    <property type="match status" value="1"/>
</dbReference>
<accession>A0A3N2QTF0</accession>
<reference evidence="2 3" key="1">
    <citation type="submission" date="2018-10" db="EMBL/GenBank/DDBJ databases">
        <title>Histidinibacterium lentulum gen. nov., sp. nov., a marine bacterium from the culture broth of Picochlorum sp. 122.</title>
        <authorList>
            <person name="Wang G."/>
        </authorList>
    </citation>
    <scope>NUCLEOTIDE SEQUENCE [LARGE SCALE GENOMIC DNA]</scope>
    <source>
        <strain evidence="2 3">B17</strain>
    </source>
</reference>
<evidence type="ECO:0000313" key="3">
    <source>
        <dbReference type="Proteomes" id="UP000268016"/>
    </source>
</evidence>
<name>A0A3N2QTF0_9RHOB</name>
<evidence type="ECO:0000259" key="1">
    <source>
        <dbReference type="Pfam" id="PF13439"/>
    </source>
</evidence>
<comment type="caution">
    <text evidence="2">The sequence shown here is derived from an EMBL/GenBank/DDBJ whole genome shotgun (WGS) entry which is preliminary data.</text>
</comment>
<dbReference type="Pfam" id="PF13439">
    <property type="entry name" value="Glyco_transf_4"/>
    <property type="match status" value="1"/>
</dbReference>
<evidence type="ECO:0000313" key="2">
    <source>
        <dbReference type="EMBL" id="ROT98478.1"/>
    </source>
</evidence>
<dbReference type="InterPro" id="IPR050194">
    <property type="entry name" value="Glycosyltransferase_grp1"/>
</dbReference>
<dbReference type="CDD" id="cd03801">
    <property type="entry name" value="GT4_PimA-like"/>
    <property type="match status" value="1"/>
</dbReference>
<dbReference type="SUPFAM" id="SSF53756">
    <property type="entry name" value="UDP-Glycosyltransferase/glycogen phosphorylase"/>
    <property type="match status" value="1"/>
</dbReference>
<dbReference type="InterPro" id="IPR028098">
    <property type="entry name" value="Glyco_trans_4-like_N"/>
</dbReference>
<dbReference type="PANTHER" id="PTHR45947">
    <property type="entry name" value="SULFOQUINOVOSYL TRANSFERASE SQD2"/>
    <property type="match status" value="1"/>
</dbReference>
<keyword evidence="3" id="KW-1185">Reference proteome</keyword>
<gene>
    <name evidence="2" type="ORF">EAT49_16170</name>
</gene>
<proteinExistence type="predicted"/>
<protein>
    <submittedName>
        <fullName evidence="2">Glycosyltransferase family 1 protein</fullName>
    </submittedName>
</protein>
<dbReference type="RefSeq" id="WP_123643345.1">
    <property type="nucleotide sequence ID" value="NZ_ML119089.1"/>
</dbReference>
<dbReference type="OrthoDB" id="5490290at2"/>
<dbReference type="Pfam" id="PF13692">
    <property type="entry name" value="Glyco_trans_1_4"/>
    <property type="match status" value="1"/>
</dbReference>
<dbReference type="Gene3D" id="3.40.50.2000">
    <property type="entry name" value="Glycogen Phosphorylase B"/>
    <property type="match status" value="2"/>
</dbReference>
<feature type="domain" description="Glycosyltransferase subfamily 4-like N-terminal" evidence="1">
    <location>
        <begin position="28"/>
        <end position="185"/>
    </location>
</feature>
<dbReference type="GO" id="GO:0016757">
    <property type="term" value="F:glycosyltransferase activity"/>
    <property type="evidence" value="ECO:0007669"/>
    <property type="project" value="UniProtKB-ARBA"/>
</dbReference>
<dbReference type="AlphaFoldDB" id="A0A3N2QTF0"/>
<organism evidence="2 3">
    <name type="scientific">Histidinibacterium lentulum</name>
    <dbReference type="NCBI Taxonomy" id="2480588"/>
    <lineage>
        <taxon>Bacteria</taxon>
        <taxon>Pseudomonadati</taxon>
        <taxon>Pseudomonadota</taxon>
        <taxon>Alphaproteobacteria</taxon>
        <taxon>Rhodobacterales</taxon>
        <taxon>Paracoccaceae</taxon>
        <taxon>Histidinibacterium</taxon>
    </lineage>
</organism>
<dbReference type="Proteomes" id="UP000268016">
    <property type="component" value="Unassembled WGS sequence"/>
</dbReference>
<keyword evidence="2" id="KW-0808">Transferase</keyword>
<dbReference type="EMBL" id="RDRB01000009">
    <property type="protein sequence ID" value="ROT98478.1"/>
    <property type="molecule type" value="Genomic_DNA"/>
</dbReference>